<dbReference type="RefSeq" id="WP_014188683.1">
    <property type="nucleotide sequence ID" value="NC_016586.1"/>
</dbReference>
<dbReference type="Proteomes" id="UP000005667">
    <property type="component" value="Plasmid AZO_p2"/>
</dbReference>
<proteinExistence type="predicted"/>
<keyword evidence="2" id="KW-1185">Reference proteome</keyword>
<dbReference type="KEGG" id="ali:AZOLI_p20044"/>
<geneLocation type="plasmid" evidence="1 2">
    <name>AZO_p2</name>
</geneLocation>
<sequence>MLTIDRQIQELRAELAGSVLTRRERVQAQAALTALIARRAARERAFDARIAEDAAPG</sequence>
<protein>
    <submittedName>
        <fullName evidence="1">Uncharacterized protein</fullName>
    </submittedName>
</protein>
<dbReference type="HOGENOM" id="CLU_2986625_0_0_5"/>
<gene>
    <name evidence="1" type="ordered locus">AZOLI_p20044</name>
</gene>
<evidence type="ECO:0000313" key="1">
    <source>
        <dbReference type="EMBL" id="CBS89240.1"/>
    </source>
</evidence>
<keyword evidence="1" id="KW-0614">Plasmid</keyword>
<reference evidence="2" key="1">
    <citation type="journal article" date="2011" name="PLoS Genet.">
        <title>Azospirillum genomes reveal transition of bacteria from aquatic to terrestrial environments.</title>
        <authorList>
            <person name="Wisniewski-Dye F."/>
            <person name="Borziak K."/>
            <person name="Khalsa-Moyers G."/>
            <person name="Alexandre G."/>
            <person name="Sukharnikov L.O."/>
            <person name="Wuichet K."/>
            <person name="Hurst G.B."/>
            <person name="McDonald W.H."/>
            <person name="Robertson J.S."/>
            <person name="Barbe V."/>
            <person name="Calteau A."/>
            <person name="Rouy Z."/>
            <person name="Mangenot S."/>
            <person name="Prigent-Combaret C."/>
            <person name="Normand P."/>
            <person name="Boyer M."/>
            <person name="Siguier P."/>
            <person name="Dessaux Y."/>
            <person name="Elmerich C."/>
            <person name="Condemine G."/>
            <person name="Krishnen G."/>
            <person name="Kennedy I."/>
            <person name="Paterson A.H."/>
            <person name="Gonzalez V."/>
            <person name="Mavingui P."/>
            <person name="Zhulin I.B."/>
        </authorList>
    </citation>
    <scope>NUCLEOTIDE SEQUENCE [LARGE SCALE GENOMIC DNA]</scope>
    <source>
        <strain evidence="2">4B</strain>
    </source>
</reference>
<accession>G7ZCB3</accession>
<name>G7ZCB3_AZOL4</name>
<evidence type="ECO:0000313" key="2">
    <source>
        <dbReference type="Proteomes" id="UP000005667"/>
    </source>
</evidence>
<dbReference type="EMBL" id="FQ311870">
    <property type="protein sequence ID" value="CBS89240.1"/>
    <property type="molecule type" value="Genomic_DNA"/>
</dbReference>
<organism evidence="1 2">
    <name type="scientific">Azospirillum lipoferum (strain 4B)</name>
    <dbReference type="NCBI Taxonomy" id="862719"/>
    <lineage>
        <taxon>Bacteria</taxon>
        <taxon>Pseudomonadati</taxon>
        <taxon>Pseudomonadota</taxon>
        <taxon>Alphaproteobacteria</taxon>
        <taxon>Rhodospirillales</taxon>
        <taxon>Azospirillaceae</taxon>
        <taxon>Azospirillum</taxon>
    </lineage>
</organism>
<dbReference type="AlphaFoldDB" id="G7ZCB3"/>